<sequence length="57" mass="6634">MDRTRCGGEHSLRRVFFRKNGVFGAFRQNHHISLLLQQMFVNKLSIPCPCNTHAFCL</sequence>
<accession>C7H3V9</accession>
<gene>
    <name evidence="1" type="ORF">FAEPRAA2165_00972</name>
</gene>
<evidence type="ECO:0000313" key="1">
    <source>
        <dbReference type="EMBL" id="EEU97291.1"/>
    </source>
</evidence>
<evidence type="ECO:0000313" key="2">
    <source>
        <dbReference type="Proteomes" id="UP000004619"/>
    </source>
</evidence>
<organism evidence="1 2">
    <name type="scientific">Faecalibacterium duncaniae (strain DSM 17677 / JCM 31915 / A2-165)</name>
    <name type="common">Faecalibacterium prausnitzii</name>
    <dbReference type="NCBI Taxonomy" id="411483"/>
    <lineage>
        <taxon>Bacteria</taxon>
        <taxon>Bacillati</taxon>
        <taxon>Bacillota</taxon>
        <taxon>Clostridia</taxon>
        <taxon>Eubacteriales</taxon>
        <taxon>Oscillospiraceae</taxon>
        <taxon>Faecalibacterium</taxon>
    </lineage>
</organism>
<comment type="caution">
    <text evidence="1">The sequence shown here is derived from an EMBL/GenBank/DDBJ whole genome shotgun (WGS) entry which is preliminary data.</text>
</comment>
<dbReference type="STRING" id="411483.FAEPRAA2165_00972"/>
<keyword evidence="2" id="KW-1185">Reference proteome</keyword>
<dbReference type="Proteomes" id="UP000004619">
    <property type="component" value="Unassembled WGS sequence"/>
</dbReference>
<dbReference type="EMBL" id="ACOP02000022">
    <property type="protein sequence ID" value="EEU97291.1"/>
    <property type="molecule type" value="Genomic_DNA"/>
</dbReference>
<reference evidence="1" key="1">
    <citation type="submission" date="2009-08" db="EMBL/GenBank/DDBJ databases">
        <authorList>
            <person name="Weinstock G."/>
            <person name="Sodergren E."/>
            <person name="Clifton S."/>
            <person name="Fulton L."/>
            <person name="Fulton B."/>
            <person name="Courtney L."/>
            <person name="Fronick C."/>
            <person name="Harrison M."/>
            <person name="Strong C."/>
            <person name="Farmer C."/>
            <person name="Delahaunty K."/>
            <person name="Markovic C."/>
            <person name="Hall O."/>
            <person name="Minx P."/>
            <person name="Tomlinson C."/>
            <person name="Mitreva M."/>
            <person name="Nelson J."/>
            <person name="Hou S."/>
            <person name="Wollam A."/>
            <person name="Pepin K.H."/>
            <person name="Johnson M."/>
            <person name="Bhonagiri V."/>
            <person name="Nash W.E."/>
            <person name="Warren W."/>
            <person name="Chinwalla A."/>
            <person name="Mardis E.R."/>
            <person name="Wilson R.K."/>
        </authorList>
    </citation>
    <scope>NUCLEOTIDE SEQUENCE [LARGE SCALE GENOMIC DNA]</scope>
    <source>
        <strain evidence="1">A2-165</strain>
    </source>
</reference>
<dbReference type="AlphaFoldDB" id="C7H3V9"/>
<name>C7H3V9_FAED2</name>
<proteinExistence type="predicted"/>
<protein>
    <submittedName>
        <fullName evidence="1">Uncharacterized protein</fullName>
    </submittedName>
</protein>
<dbReference type="HOGENOM" id="CLU_2990033_0_0_9"/>